<evidence type="ECO:0000313" key="3">
    <source>
        <dbReference type="Proteomes" id="UP001362999"/>
    </source>
</evidence>
<gene>
    <name evidence="2" type="ORF">R3P38DRAFT_2793684</name>
</gene>
<proteinExistence type="predicted"/>
<feature type="compositionally biased region" description="Basic and acidic residues" evidence="1">
    <location>
        <begin position="39"/>
        <end position="49"/>
    </location>
</feature>
<name>A0AAW0ACJ3_9AGAR</name>
<reference evidence="2 3" key="1">
    <citation type="journal article" date="2024" name="J Genomics">
        <title>Draft genome sequencing and assembly of Favolaschia claudopus CIRM-BRFM 2984 isolated from oak limbs.</title>
        <authorList>
            <person name="Navarro D."/>
            <person name="Drula E."/>
            <person name="Chaduli D."/>
            <person name="Cazenave R."/>
            <person name="Ahrendt S."/>
            <person name="Wang J."/>
            <person name="Lipzen A."/>
            <person name="Daum C."/>
            <person name="Barry K."/>
            <person name="Grigoriev I.V."/>
            <person name="Favel A."/>
            <person name="Rosso M.N."/>
            <person name="Martin F."/>
        </authorList>
    </citation>
    <scope>NUCLEOTIDE SEQUENCE [LARGE SCALE GENOMIC DNA]</scope>
    <source>
        <strain evidence="2 3">CIRM-BRFM 2984</strain>
    </source>
</reference>
<keyword evidence="3" id="KW-1185">Reference proteome</keyword>
<protein>
    <submittedName>
        <fullName evidence="2">Uncharacterized protein</fullName>
    </submittedName>
</protein>
<dbReference type="AlphaFoldDB" id="A0AAW0ACJ3"/>
<dbReference type="Proteomes" id="UP001362999">
    <property type="component" value="Unassembled WGS sequence"/>
</dbReference>
<dbReference type="EMBL" id="JAWWNJ010000075">
    <property type="protein sequence ID" value="KAK7006556.1"/>
    <property type="molecule type" value="Genomic_DNA"/>
</dbReference>
<organism evidence="2 3">
    <name type="scientific">Favolaschia claudopus</name>
    <dbReference type="NCBI Taxonomy" id="2862362"/>
    <lineage>
        <taxon>Eukaryota</taxon>
        <taxon>Fungi</taxon>
        <taxon>Dikarya</taxon>
        <taxon>Basidiomycota</taxon>
        <taxon>Agaricomycotina</taxon>
        <taxon>Agaricomycetes</taxon>
        <taxon>Agaricomycetidae</taxon>
        <taxon>Agaricales</taxon>
        <taxon>Marasmiineae</taxon>
        <taxon>Mycenaceae</taxon>
        <taxon>Favolaschia</taxon>
    </lineage>
</organism>
<feature type="compositionally biased region" description="Acidic residues" evidence="1">
    <location>
        <begin position="50"/>
        <end position="71"/>
    </location>
</feature>
<comment type="caution">
    <text evidence="2">The sequence shown here is derived from an EMBL/GenBank/DDBJ whole genome shotgun (WGS) entry which is preliminary data.</text>
</comment>
<evidence type="ECO:0000313" key="2">
    <source>
        <dbReference type="EMBL" id="KAK7006556.1"/>
    </source>
</evidence>
<evidence type="ECO:0000256" key="1">
    <source>
        <dbReference type="SAM" id="MobiDB-lite"/>
    </source>
</evidence>
<sequence length="127" mass="14241">MCHVRGSLDLSYECLTSYETNERLISLSDENPKLWKDLQTKSTRDHCPDGEEEVAEDVEPYDDEGMGDDDSEIPHARGSSGEAEDADADFVPPESEELSGKRKRRPNAQYADFWRHVRGPGGAEIVV</sequence>
<feature type="region of interest" description="Disordered" evidence="1">
    <location>
        <begin position="39"/>
        <end position="105"/>
    </location>
</feature>
<accession>A0AAW0ACJ3</accession>